<dbReference type="Proteomes" id="UP001156140">
    <property type="component" value="Unassembled WGS sequence"/>
</dbReference>
<evidence type="ECO:0000313" key="5">
    <source>
        <dbReference type="Proteomes" id="UP001156140"/>
    </source>
</evidence>
<dbReference type="InterPro" id="IPR049492">
    <property type="entry name" value="BD-FAE-like_dom"/>
</dbReference>
<dbReference type="InterPro" id="IPR050300">
    <property type="entry name" value="GDXG_lipolytic_enzyme"/>
</dbReference>
<feature type="chain" id="PRO_5041245707" evidence="2">
    <location>
        <begin position="28"/>
        <end position="339"/>
    </location>
</feature>
<sequence length="339" mass="37232">MPAVLRSFLVFIVTLGFAAAFSGEAQALSLMDPFNVPAAMDGGTAKVGDGIPFADGARFKLDVYAPEQRGEPAPVVFFIYGGGWKNGAREDYQFVGRALASRGFIVVIPDYRLYPEVQFPDFLYDNASAMRWVQDNIKKYGGDPKRVFMAGHSAGAYNAVMLALDPTYFREYGVTLPIRGVAALSGPYNFYPFEYDEVRNTFGQAPVPEGTQPVNLVTADAPPMLLTSGTTDPIVRVQNTEDLAARLRSQGVWVTTKYYDGFGHMEPVIAIGAMWRWRMPILDDMVDFFTQFGAFPSGVPRVAVTPAPPEGVLPSGEPMEPMHAIVDQLDKQFSPISRQ</sequence>
<feature type="domain" description="BD-FAE-like" evidence="3">
    <location>
        <begin position="61"/>
        <end position="247"/>
    </location>
</feature>
<dbReference type="Pfam" id="PF20434">
    <property type="entry name" value="BD-FAE"/>
    <property type="match status" value="1"/>
</dbReference>
<dbReference type="GO" id="GO:0016787">
    <property type="term" value="F:hydrolase activity"/>
    <property type="evidence" value="ECO:0007669"/>
    <property type="project" value="UniProtKB-KW"/>
</dbReference>
<dbReference type="Gene3D" id="3.40.50.1820">
    <property type="entry name" value="alpha/beta hydrolase"/>
    <property type="match status" value="1"/>
</dbReference>
<dbReference type="AlphaFoldDB" id="A0AA41UI84"/>
<keyword evidence="1 4" id="KW-0378">Hydrolase</keyword>
<reference evidence="4" key="1">
    <citation type="submission" date="2022-03" db="EMBL/GenBank/DDBJ databases">
        <title>The complete genome sequence of a Methyloterrigena soli.</title>
        <authorList>
            <person name="Zi Z."/>
        </authorList>
    </citation>
    <scope>NUCLEOTIDE SEQUENCE</scope>
    <source>
        <strain evidence="4">M48</strain>
    </source>
</reference>
<protein>
    <submittedName>
        <fullName evidence="4">Alpha/beta hydrolase</fullName>
    </submittedName>
</protein>
<comment type="caution">
    <text evidence="4">The sequence shown here is derived from an EMBL/GenBank/DDBJ whole genome shotgun (WGS) entry which is preliminary data.</text>
</comment>
<feature type="signal peptide" evidence="2">
    <location>
        <begin position="1"/>
        <end position="27"/>
    </location>
</feature>
<dbReference type="InterPro" id="IPR029058">
    <property type="entry name" value="AB_hydrolase_fold"/>
</dbReference>
<proteinExistence type="predicted"/>
<gene>
    <name evidence="4" type="ORF">ML536_19815</name>
</gene>
<keyword evidence="2" id="KW-0732">Signal</keyword>
<dbReference type="PANTHER" id="PTHR48081">
    <property type="entry name" value="AB HYDROLASE SUPERFAMILY PROTEIN C4A8.06C"/>
    <property type="match status" value="1"/>
</dbReference>
<accession>A0AA41UI84</accession>
<dbReference type="RefSeq" id="WP_281737050.1">
    <property type="nucleotide sequence ID" value="NZ_JAKETQ010000003.1"/>
</dbReference>
<dbReference type="PANTHER" id="PTHR48081:SF9">
    <property type="entry name" value="CARBOXYLESTERASE"/>
    <property type="match status" value="1"/>
</dbReference>
<evidence type="ECO:0000256" key="1">
    <source>
        <dbReference type="ARBA" id="ARBA00022801"/>
    </source>
</evidence>
<keyword evidence="5" id="KW-1185">Reference proteome</keyword>
<organism evidence="4 5">
    <name type="scientific">Paradevosia shaoguanensis</name>
    <dbReference type="NCBI Taxonomy" id="1335043"/>
    <lineage>
        <taxon>Bacteria</taxon>
        <taxon>Pseudomonadati</taxon>
        <taxon>Pseudomonadota</taxon>
        <taxon>Alphaproteobacteria</taxon>
        <taxon>Hyphomicrobiales</taxon>
        <taxon>Devosiaceae</taxon>
        <taxon>Paradevosia</taxon>
    </lineage>
</organism>
<name>A0AA41UI84_9HYPH</name>
<dbReference type="EMBL" id="JALAZD010000003">
    <property type="protein sequence ID" value="MCI0129086.1"/>
    <property type="molecule type" value="Genomic_DNA"/>
</dbReference>
<evidence type="ECO:0000256" key="2">
    <source>
        <dbReference type="SAM" id="SignalP"/>
    </source>
</evidence>
<evidence type="ECO:0000259" key="3">
    <source>
        <dbReference type="Pfam" id="PF20434"/>
    </source>
</evidence>
<evidence type="ECO:0000313" key="4">
    <source>
        <dbReference type="EMBL" id="MCI0129086.1"/>
    </source>
</evidence>
<dbReference type="SUPFAM" id="SSF53474">
    <property type="entry name" value="alpha/beta-Hydrolases"/>
    <property type="match status" value="1"/>
</dbReference>